<comment type="caution">
    <text evidence="3">The sequence shown here is derived from an EMBL/GenBank/DDBJ whole genome shotgun (WGS) entry which is preliminary data.</text>
</comment>
<sequence>MATAAVQATTLAPTAELASSNPPTLVPGSVPFQRALPAAVFATSELFPAVLTPSSPITLEQTLEQLRSAAASGQIKALLKQHGGALLLRGFPISTPDDFSKIAFACEVGSPHEEIGRPPKRTQFAPAVSSANEGPPEAELFMHSEYGWSIHHPAYLLFYALVPPVQGGETPLASGLELYARLQESDPDFIAQLARKGLKYHYRYDTEDVLSSNSGASVRSAYGQNVLDTDSAEVFRQKVETQIRRHSQNFEWHEDGSLSVYHHVPYIRTHHATGLKTCFGNLLSAYGRSKFYKALEPPFLGTDGGYHPLPLYGDGSAISVESLERADKIVEETRVLLKWQQGDVVLFDNHSIMHGRIPWKGERRVLASLWDGEAFPQEA</sequence>
<gene>
    <name evidence="3" type="ORF">BCR35DRAFT_337187</name>
</gene>
<dbReference type="OrthoDB" id="408743at2759"/>
<dbReference type="AlphaFoldDB" id="A0A1Y2G5Y3"/>
<dbReference type="STRING" id="106004.A0A1Y2G5Y3"/>
<dbReference type="PANTHER" id="PTHR10696:SF21">
    <property type="entry name" value="TAUD_TFDA-LIKE DOMAIN-CONTAINING PROTEIN"/>
    <property type="match status" value="1"/>
</dbReference>
<dbReference type="InterPro" id="IPR003819">
    <property type="entry name" value="TauD/TfdA-like"/>
</dbReference>
<evidence type="ECO:0000313" key="3">
    <source>
        <dbReference type="EMBL" id="ORY92910.1"/>
    </source>
</evidence>
<organism evidence="3 4">
    <name type="scientific">Leucosporidium creatinivorum</name>
    <dbReference type="NCBI Taxonomy" id="106004"/>
    <lineage>
        <taxon>Eukaryota</taxon>
        <taxon>Fungi</taxon>
        <taxon>Dikarya</taxon>
        <taxon>Basidiomycota</taxon>
        <taxon>Pucciniomycotina</taxon>
        <taxon>Microbotryomycetes</taxon>
        <taxon>Leucosporidiales</taxon>
        <taxon>Leucosporidium</taxon>
    </lineage>
</organism>
<accession>A0A1Y2G5Y3</accession>
<feature type="domain" description="TauD/TfdA-like" evidence="2">
    <location>
        <begin position="64"/>
        <end position="370"/>
    </location>
</feature>
<name>A0A1Y2G5Y3_9BASI</name>
<dbReference type="GO" id="GO:0016491">
    <property type="term" value="F:oxidoreductase activity"/>
    <property type="evidence" value="ECO:0007669"/>
    <property type="project" value="UniProtKB-KW"/>
</dbReference>
<dbReference type="InterPro" id="IPR042098">
    <property type="entry name" value="TauD-like_sf"/>
</dbReference>
<dbReference type="PANTHER" id="PTHR10696">
    <property type="entry name" value="GAMMA-BUTYROBETAINE HYDROXYLASE-RELATED"/>
    <property type="match status" value="1"/>
</dbReference>
<dbReference type="InParanoid" id="A0A1Y2G5Y3"/>
<dbReference type="Pfam" id="PF02668">
    <property type="entry name" value="TauD"/>
    <property type="match status" value="1"/>
</dbReference>
<dbReference type="InterPro" id="IPR050411">
    <property type="entry name" value="AlphaKG_dependent_hydroxylases"/>
</dbReference>
<dbReference type="EMBL" id="MCGR01000001">
    <property type="protein sequence ID" value="ORY92910.1"/>
    <property type="molecule type" value="Genomic_DNA"/>
</dbReference>
<reference evidence="3 4" key="1">
    <citation type="submission" date="2016-07" db="EMBL/GenBank/DDBJ databases">
        <title>Pervasive Adenine N6-methylation of Active Genes in Fungi.</title>
        <authorList>
            <consortium name="DOE Joint Genome Institute"/>
            <person name="Mondo S.J."/>
            <person name="Dannebaum R.O."/>
            <person name="Kuo R.C."/>
            <person name="Labutti K."/>
            <person name="Haridas S."/>
            <person name="Kuo A."/>
            <person name="Salamov A."/>
            <person name="Ahrendt S.R."/>
            <person name="Lipzen A."/>
            <person name="Sullivan W."/>
            <person name="Andreopoulos W.B."/>
            <person name="Clum A."/>
            <person name="Lindquist E."/>
            <person name="Daum C."/>
            <person name="Ramamoorthy G.K."/>
            <person name="Gryganskyi A."/>
            <person name="Culley D."/>
            <person name="Magnuson J.K."/>
            <person name="James T.Y."/>
            <person name="O'Malley M.A."/>
            <person name="Stajich J.E."/>
            <person name="Spatafora J.W."/>
            <person name="Visel A."/>
            <person name="Grigoriev I.V."/>
        </authorList>
    </citation>
    <scope>NUCLEOTIDE SEQUENCE [LARGE SCALE GENOMIC DNA]</scope>
    <source>
        <strain evidence="3 4">62-1032</strain>
    </source>
</reference>
<dbReference type="Gene3D" id="3.60.130.10">
    <property type="entry name" value="Clavaminate synthase-like"/>
    <property type="match status" value="1"/>
</dbReference>
<evidence type="ECO:0000313" key="4">
    <source>
        <dbReference type="Proteomes" id="UP000193467"/>
    </source>
</evidence>
<evidence type="ECO:0000259" key="2">
    <source>
        <dbReference type="Pfam" id="PF02668"/>
    </source>
</evidence>
<keyword evidence="4" id="KW-1185">Reference proteome</keyword>
<keyword evidence="1" id="KW-0560">Oxidoreductase</keyword>
<dbReference type="SUPFAM" id="SSF51197">
    <property type="entry name" value="Clavaminate synthase-like"/>
    <property type="match status" value="1"/>
</dbReference>
<proteinExistence type="predicted"/>
<dbReference type="Proteomes" id="UP000193467">
    <property type="component" value="Unassembled WGS sequence"/>
</dbReference>
<evidence type="ECO:0000256" key="1">
    <source>
        <dbReference type="ARBA" id="ARBA00023002"/>
    </source>
</evidence>
<protein>
    <recommendedName>
        <fullName evidence="2">TauD/TfdA-like domain-containing protein</fullName>
    </recommendedName>
</protein>